<dbReference type="AlphaFoldDB" id="A0A5A7Q4M5"/>
<name>A0A5A7Q4M5_STRAF</name>
<protein>
    <submittedName>
        <fullName evidence="1">Trehalose-6-phosphate synthase</fullName>
    </submittedName>
</protein>
<dbReference type="Proteomes" id="UP000325081">
    <property type="component" value="Unassembled WGS sequence"/>
</dbReference>
<dbReference type="EMBL" id="BKCP01005761">
    <property type="protein sequence ID" value="GER39848.1"/>
    <property type="molecule type" value="Genomic_DNA"/>
</dbReference>
<gene>
    <name evidence="1" type="ORF">STAS_16500</name>
</gene>
<keyword evidence="2" id="KW-1185">Reference proteome</keyword>
<reference evidence="2" key="1">
    <citation type="journal article" date="2019" name="Curr. Biol.">
        <title>Genome Sequence of Striga asiatica Provides Insight into the Evolution of Plant Parasitism.</title>
        <authorList>
            <person name="Yoshida S."/>
            <person name="Kim S."/>
            <person name="Wafula E.K."/>
            <person name="Tanskanen J."/>
            <person name="Kim Y.M."/>
            <person name="Honaas L."/>
            <person name="Yang Z."/>
            <person name="Spallek T."/>
            <person name="Conn C.E."/>
            <person name="Ichihashi Y."/>
            <person name="Cheong K."/>
            <person name="Cui S."/>
            <person name="Der J.P."/>
            <person name="Gundlach H."/>
            <person name="Jiao Y."/>
            <person name="Hori C."/>
            <person name="Ishida J.K."/>
            <person name="Kasahara H."/>
            <person name="Kiba T."/>
            <person name="Kim M.S."/>
            <person name="Koo N."/>
            <person name="Laohavisit A."/>
            <person name="Lee Y.H."/>
            <person name="Lumba S."/>
            <person name="McCourt P."/>
            <person name="Mortimer J.C."/>
            <person name="Mutuku J.M."/>
            <person name="Nomura T."/>
            <person name="Sasaki-Sekimoto Y."/>
            <person name="Seto Y."/>
            <person name="Wang Y."/>
            <person name="Wakatake T."/>
            <person name="Sakakibara H."/>
            <person name="Demura T."/>
            <person name="Yamaguchi S."/>
            <person name="Yoneyama K."/>
            <person name="Manabe R.I."/>
            <person name="Nelson D.C."/>
            <person name="Schulman A.H."/>
            <person name="Timko M.P."/>
            <person name="dePamphilis C.W."/>
            <person name="Choi D."/>
            <person name="Shirasu K."/>
        </authorList>
    </citation>
    <scope>NUCLEOTIDE SEQUENCE [LARGE SCALE GENOMIC DNA]</scope>
    <source>
        <strain evidence="2">cv. UVA1</strain>
    </source>
</reference>
<evidence type="ECO:0000313" key="1">
    <source>
        <dbReference type="EMBL" id="GER39848.1"/>
    </source>
</evidence>
<sequence length="162" mass="18153">MSGTPVEFPQHTAADSLNLTELTQKLDTHDKRKIQSTIDGLELQRYRRNALRRSRVSTAILPLLGSPSRTSFLSCFLPTFPLTTVAGDATEQHETNFREEESLKRYDGVWNDGVEPSGRCRKTVRTKAISTNLSSLSHSVTVEKLLNQAISNRPPPLYSKQV</sequence>
<organism evidence="1 2">
    <name type="scientific">Striga asiatica</name>
    <name type="common">Asiatic witchweed</name>
    <name type="synonym">Buchnera asiatica</name>
    <dbReference type="NCBI Taxonomy" id="4170"/>
    <lineage>
        <taxon>Eukaryota</taxon>
        <taxon>Viridiplantae</taxon>
        <taxon>Streptophyta</taxon>
        <taxon>Embryophyta</taxon>
        <taxon>Tracheophyta</taxon>
        <taxon>Spermatophyta</taxon>
        <taxon>Magnoliopsida</taxon>
        <taxon>eudicotyledons</taxon>
        <taxon>Gunneridae</taxon>
        <taxon>Pentapetalae</taxon>
        <taxon>asterids</taxon>
        <taxon>lamiids</taxon>
        <taxon>Lamiales</taxon>
        <taxon>Orobanchaceae</taxon>
        <taxon>Buchnereae</taxon>
        <taxon>Striga</taxon>
    </lineage>
</organism>
<evidence type="ECO:0000313" key="2">
    <source>
        <dbReference type="Proteomes" id="UP000325081"/>
    </source>
</evidence>
<proteinExistence type="predicted"/>
<accession>A0A5A7Q4M5</accession>
<comment type="caution">
    <text evidence="1">The sequence shown here is derived from an EMBL/GenBank/DDBJ whole genome shotgun (WGS) entry which is preliminary data.</text>
</comment>